<dbReference type="RefSeq" id="WP_039218918.1">
    <property type="nucleotide sequence ID" value="NZ_JENW01000055.1"/>
</dbReference>
<accession>A0AA40M348</accession>
<protein>
    <submittedName>
        <fullName evidence="1">Uncharacterized protein</fullName>
    </submittedName>
</protein>
<dbReference type="Proteomes" id="UP000027770">
    <property type="component" value="Unassembled WGS sequence"/>
</dbReference>
<dbReference type="EMBL" id="JENW01000055">
    <property type="protein sequence ID" value="KEI16567.1"/>
    <property type="molecule type" value="Genomic_DNA"/>
</dbReference>
<comment type="caution">
    <text evidence="1">The sequence shown here is derived from an EMBL/GenBank/DDBJ whole genome shotgun (WGS) entry which is preliminary data.</text>
</comment>
<proteinExistence type="predicted"/>
<dbReference type="AlphaFoldDB" id="A0AA40M348"/>
<evidence type="ECO:0000313" key="1">
    <source>
        <dbReference type="EMBL" id="KEI16567.1"/>
    </source>
</evidence>
<keyword evidence="2" id="KW-1185">Reference proteome</keyword>
<reference evidence="1 2" key="1">
    <citation type="submission" date="2014-02" db="EMBL/GenBank/DDBJ databases">
        <title>Plasmidome dynamics in the species complex Clostridium novyi sensu lato converts strains of independent lineages into distinctly different pathogens.</title>
        <authorList>
            <person name="Skarin H."/>
            <person name="Segerman B."/>
        </authorList>
    </citation>
    <scope>NUCLEOTIDE SEQUENCE [LARGE SCALE GENOMIC DNA]</scope>
    <source>
        <strain evidence="1 2">ATCC 27606</strain>
    </source>
</reference>
<organism evidence="1 2">
    <name type="scientific">Clostridium novyi B str. ATCC 27606</name>
    <dbReference type="NCBI Taxonomy" id="1443123"/>
    <lineage>
        <taxon>Bacteria</taxon>
        <taxon>Bacillati</taxon>
        <taxon>Bacillota</taxon>
        <taxon>Clostridia</taxon>
        <taxon>Eubacteriales</taxon>
        <taxon>Clostridiaceae</taxon>
        <taxon>Clostridium</taxon>
    </lineage>
</organism>
<sequence>MLIKVQGWELKNSYDIVQELNKYLNKKGSSKIEGFTVQLGCIGTNLPNTLIKDYMTVNKL</sequence>
<gene>
    <name evidence="1" type="ORF">Z959_09510</name>
</gene>
<name>A0AA40M348_CLONO</name>
<evidence type="ECO:0000313" key="2">
    <source>
        <dbReference type="Proteomes" id="UP000027770"/>
    </source>
</evidence>